<dbReference type="GO" id="GO:0042254">
    <property type="term" value="P:ribosome biogenesis"/>
    <property type="evidence" value="ECO:0007669"/>
    <property type="project" value="UniProtKB-KW"/>
</dbReference>
<keyword evidence="2" id="KW-0690">Ribosome biogenesis</keyword>
<dbReference type="GO" id="GO:0019843">
    <property type="term" value="F:rRNA binding"/>
    <property type="evidence" value="ECO:0007669"/>
    <property type="project" value="UniProtKB-KW"/>
</dbReference>
<dbReference type="Pfam" id="PF04751">
    <property type="entry name" value="DarP"/>
    <property type="match status" value="1"/>
</dbReference>
<evidence type="ECO:0000256" key="3">
    <source>
        <dbReference type="ARBA" id="ARBA00022730"/>
    </source>
</evidence>
<keyword evidence="4" id="KW-0694">RNA-binding</keyword>
<dbReference type="InterPro" id="IPR006839">
    <property type="entry name" value="DarP"/>
</dbReference>
<reference evidence="5" key="1">
    <citation type="submission" date="2018-06" db="EMBL/GenBank/DDBJ databases">
        <authorList>
            <person name="Zhirakovskaya E."/>
        </authorList>
    </citation>
    <scope>NUCLEOTIDE SEQUENCE</scope>
</reference>
<dbReference type="EMBL" id="UOFF01000402">
    <property type="protein sequence ID" value="VAW57469.1"/>
    <property type="molecule type" value="Genomic_DNA"/>
</dbReference>
<name>A0A3B0X7L1_9ZZZZ</name>
<dbReference type="InterPro" id="IPR023153">
    <property type="entry name" value="DarP_sf"/>
</dbReference>
<accession>A0A3B0X7L1</accession>
<dbReference type="PANTHER" id="PTHR38101">
    <property type="entry name" value="UPF0307 PROTEIN YJGA"/>
    <property type="match status" value="1"/>
</dbReference>
<proteinExistence type="inferred from homology"/>
<evidence type="ECO:0000256" key="2">
    <source>
        <dbReference type="ARBA" id="ARBA00022517"/>
    </source>
</evidence>
<dbReference type="GO" id="GO:0005829">
    <property type="term" value="C:cytosol"/>
    <property type="evidence" value="ECO:0007669"/>
    <property type="project" value="TreeGrafter"/>
</dbReference>
<sequence>MTDIKEEDDNWVSKTQRKKMCDGILELGEKMILLNQDELSQITMDDELRNAINEAQRIKSNSALKRQKHYIAKVMRGLNDETLASQVERILHKHDIYNADFKRMEKWRDNIIEQGDKGINDFIEQHPQADRHHLRQLVRNVAKEQKKNKPSVAYRQIFKYIREVIDQGAENGANND</sequence>
<evidence type="ECO:0000256" key="1">
    <source>
        <dbReference type="ARBA" id="ARBA00022490"/>
    </source>
</evidence>
<dbReference type="PIRSF" id="PIRSF016183">
    <property type="entry name" value="UCP016183"/>
    <property type="match status" value="1"/>
</dbReference>
<dbReference type="Gene3D" id="1.10.60.30">
    <property type="entry name" value="PSPTO4464-like domains"/>
    <property type="match status" value="2"/>
</dbReference>
<dbReference type="CDD" id="cd16331">
    <property type="entry name" value="YjgA-like"/>
    <property type="match status" value="1"/>
</dbReference>
<gene>
    <name evidence="5" type="ORF">MNBD_GAMMA07-2346</name>
</gene>
<dbReference type="NCBIfam" id="NF003593">
    <property type="entry name" value="PRK05255.1-1"/>
    <property type="match status" value="1"/>
</dbReference>
<evidence type="ECO:0000313" key="5">
    <source>
        <dbReference type="EMBL" id="VAW57469.1"/>
    </source>
</evidence>
<keyword evidence="1" id="KW-0963">Cytoplasm</keyword>
<dbReference type="PANTHER" id="PTHR38101:SF1">
    <property type="entry name" value="UPF0307 PROTEIN YJGA"/>
    <property type="match status" value="1"/>
</dbReference>
<protein>
    <submittedName>
        <fullName evidence="5">ClpB protein</fullName>
    </submittedName>
</protein>
<dbReference type="AlphaFoldDB" id="A0A3B0X7L1"/>
<dbReference type="HAMAP" id="MF_00765">
    <property type="entry name" value="DarP"/>
    <property type="match status" value="1"/>
</dbReference>
<keyword evidence="3" id="KW-0699">rRNA-binding</keyword>
<organism evidence="5">
    <name type="scientific">hydrothermal vent metagenome</name>
    <dbReference type="NCBI Taxonomy" id="652676"/>
    <lineage>
        <taxon>unclassified sequences</taxon>
        <taxon>metagenomes</taxon>
        <taxon>ecological metagenomes</taxon>
    </lineage>
</organism>
<dbReference type="SUPFAM" id="SSF158710">
    <property type="entry name" value="PSPTO4464-like"/>
    <property type="match status" value="1"/>
</dbReference>
<evidence type="ECO:0000256" key="4">
    <source>
        <dbReference type="ARBA" id="ARBA00022884"/>
    </source>
</evidence>